<dbReference type="InterPro" id="IPR009057">
    <property type="entry name" value="Homeodomain-like_sf"/>
</dbReference>
<comment type="caution">
    <text evidence="5">The sequence shown here is derived from an EMBL/GenBank/DDBJ whole genome shotgun (WGS) entry which is preliminary data.</text>
</comment>
<dbReference type="Pfam" id="PF00440">
    <property type="entry name" value="TetR_N"/>
    <property type="match status" value="1"/>
</dbReference>
<sequence>MAKTVRTDRVNATRELILVTAERMFAERGIHEVSNRQISEAAGQGNNTAVGYHFGTKADLIRAILRRHSGAVEERRQELVAALPPDADLRAWVEVLVRPTTDYLATLGVPSWMARFTAQLATDPALRDVMFEEMLGSPTMLRVIDALSESMGAQPPAVRMERGAMARILIVQMNADFERALAENQLTARSTWHDMATGLIDGIVAIWSAPFTTP</sequence>
<keyword evidence="3" id="KW-0804">Transcription</keyword>
<reference evidence="5 6" key="1">
    <citation type="submission" date="2020-08" db="EMBL/GenBank/DDBJ databases">
        <title>Sequencing the genomes of 1000 actinobacteria strains.</title>
        <authorList>
            <person name="Klenk H.-P."/>
        </authorList>
    </citation>
    <scope>NUCLEOTIDE SEQUENCE [LARGE SCALE GENOMIC DNA]</scope>
    <source>
        <strain evidence="5 6">DSM 15626</strain>
    </source>
</reference>
<dbReference type="InterPro" id="IPR001647">
    <property type="entry name" value="HTH_TetR"/>
</dbReference>
<gene>
    <name evidence="5" type="ORF">HNR71_002742</name>
</gene>
<dbReference type="GO" id="GO:0003700">
    <property type="term" value="F:DNA-binding transcription factor activity"/>
    <property type="evidence" value="ECO:0007669"/>
    <property type="project" value="TreeGrafter"/>
</dbReference>
<evidence type="ECO:0000256" key="1">
    <source>
        <dbReference type="ARBA" id="ARBA00023015"/>
    </source>
</evidence>
<dbReference type="AlphaFoldDB" id="A0A841SCF5"/>
<evidence type="ECO:0000259" key="4">
    <source>
        <dbReference type="Pfam" id="PF00440"/>
    </source>
</evidence>
<dbReference type="GO" id="GO:0000976">
    <property type="term" value="F:transcription cis-regulatory region binding"/>
    <property type="evidence" value="ECO:0007669"/>
    <property type="project" value="TreeGrafter"/>
</dbReference>
<dbReference type="Gene3D" id="1.10.357.10">
    <property type="entry name" value="Tetracycline Repressor, domain 2"/>
    <property type="match status" value="1"/>
</dbReference>
<dbReference type="InterPro" id="IPR050109">
    <property type="entry name" value="HTH-type_TetR-like_transc_reg"/>
</dbReference>
<feature type="domain" description="HTH tetR-type" evidence="4">
    <location>
        <begin position="17"/>
        <end position="64"/>
    </location>
</feature>
<evidence type="ECO:0000256" key="2">
    <source>
        <dbReference type="ARBA" id="ARBA00023125"/>
    </source>
</evidence>
<accession>A0A841SCF5</accession>
<dbReference type="SUPFAM" id="SSF46689">
    <property type="entry name" value="Homeodomain-like"/>
    <property type="match status" value="1"/>
</dbReference>
<dbReference type="PANTHER" id="PTHR30055:SF234">
    <property type="entry name" value="HTH-TYPE TRANSCRIPTIONAL REGULATOR BETI"/>
    <property type="match status" value="1"/>
</dbReference>
<organism evidence="5 6">
    <name type="scientific">Kribbella sandramycini</name>
    <dbReference type="NCBI Taxonomy" id="60450"/>
    <lineage>
        <taxon>Bacteria</taxon>
        <taxon>Bacillati</taxon>
        <taxon>Actinomycetota</taxon>
        <taxon>Actinomycetes</taxon>
        <taxon>Propionibacteriales</taxon>
        <taxon>Kribbellaceae</taxon>
        <taxon>Kribbella</taxon>
    </lineage>
</organism>
<proteinExistence type="predicted"/>
<keyword evidence="1" id="KW-0805">Transcription regulation</keyword>
<dbReference type="RefSeq" id="WP_238355691.1">
    <property type="nucleotide sequence ID" value="NZ_BAAAGT010000008.1"/>
</dbReference>
<evidence type="ECO:0000313" key="5">
    <source>
        <dbReference type="EMBL" id="MBB6567105.1"/>
    </source>
</evidence>
<dbReference type="Proteomes" id="UP000553957">
    <property type="component" value="Unassembled WGS sequence"/>
</dbReference>
<dbReference type="PANTHER" id="PTHR30055">
    <property type="entry name" value="HTH-TYPE TRANSCRIPTIONAL REGULATOR RUTR"/>
    <property type="match status" value="1"/>
</dbReference>
<dbReference type="EMBL" id="JACHKF010000001">
    <property type="protein sequence ID" value="MBB6567105.1"/>
    <property type="molecule type" value="Genomic_DNA"/>
</dbReference>
<protein>
    <submittedName>
        <fullName evidence="5">AcrR family transcriptional regulator</fullName>
    </submittedName>
</protein>
<keyword evidence="2" id="KW-0238">DNA-binding</keyword>
<name>A0A841SCF5_9ACTN</name>
<evidence type="ECO:0000313" key="6">
    <source>
        <dbReference type="Proteomes" id="UP000553957"/>
    </source>
</evidence>
<evidence type="ECO:0000256" key="3">
    <source>
        <dbReference type="ARBA" id="ARBA00023163"/>
    </source>
</evidence>